<feature type="transmembrane region" description="Helical" evidence="6">
    <location>
        <begin position="190"/>
        <end position="210"/>
    </location>
</feature>
<keyword evidence="2" id="KW-1003">Cell membrane</keyword>
<evidence type="ECO:0000313" key="8">
    <source>
        <dbReference type="Proteomes" id="UP001365405"/>
    </source>
</evidence>
<sequence length="431" mass="44831">MKLTQEAQGSAWAALRARLSLAPDDLLRDAQYRRLFCSVLIASLGAQVTILALPLTAALLLKATPTQMGWLTAMEVLPFALLSLPAGVWLDRVRKLPVVVGGELTVALVVSSVAAAWWLGVLAMPWMYGAAFLIGLSSVLGGSASQIVLMQVVSREKLVQAYARNALASSGAEILGPGVAGMLIRAVGAPVALLLDALALFFSAAILRGLGVRETLPQRTDASFARDLREGMGFVRSQRLLVALALAVGVWQLCQHAALVVQVLYATRTLGLSEQGVGLCYAALGLGTVSAGSLGDRISQRHGPGPTMVMGFAVCALGWLLPAVAPAGTAGVVAFALMMVLTGAGGVLVFINFLAMRQAVTPQPLQGRMTATMRWLILLPGVPGALIGGWIGEHVSLAATLGAVGLTAALLAALSWRATVIRSVRELPTPA</sequence>
<comment type="subcellular location">
    <subcellularLocation>
        <location evidence="1">Cell membrane</location>
        <topology evidence="1">Multi-pass membrane protein</topology>
    </subcellularLocation>
</comment>
<evidence type="ECO:0000256" key="6">
    <source>
        <dbReference type="SAM" id="Phobius"/>
    </source>
</evidence>
<proteinExistence type="predicted"/>
<dbReference type="RefSeq" id="WP_341409647.1">
    <property type="nucleotide sequence ID" value="NZ_JBBUTH010000003.1"/>
</dbReference>
<name>A0ABU9CDM0_9BURK</name>
<protein>
    <submittedName>
        <fullName evidence="7">MFS transporter</fullName>
    </submittedName>
</protein>
<gene>
    <name evidence="7" type="ORF">AACH10_06995</name>
</gene>
<evidence type="ECO:0000313" key="7">
    <source>
        <dbReference type="EMBL" id="MEK8049978.1"/>
    </source>
</evidence>
<feature type="transmembrane region" description="Helical" evidence="6">
    <location>
        <begin position="240"/>
        <end position="264"/>
    </location>
</feature>
<feature type="transmembrane region" description="Helical" evidence="6">
    <location>
        <begin position="375"/>
        <end position="391"/>
    </location>
</feature>
<dbReference type="EMBL" id="JBBUTH010000003">
    <property type="protein sequence ID" value="MEK8049978.1"/>
    <property type="molecule type" value="Genomic_DNA"/>
</dbReference>
<feature type="transmembrane region" description="Helical" evidence="6">
    <location>
        <begin position="67"/>
        <end position="89"/>
    </location>
</feature>
<dbReference type="Gene3D" id="1.20.1250.20">
    <property type="entry name" value="MFS general substrate transporter like domains"/>
    <property type="match status" value="1"/>
</dbReference>
<dbReference type="InterPro" id="IPR036259">
    <property type="entry name" value="MFS_trans_sf"/>
</dbReference>
<dbReference type="Proteomes" id="UP001365405">
    <property type="component" value="Unassembled WGS sequence"/>
</dbReference>
<feature type="transmembrane region" description="Helical" evidence="6">
    <location>
        <begin position="307"/>
        <end position="325"/>
    </location>
</feature>
<reference evidence="7 8" key="1">
    <citation type="submission" date="2024-04" db="EMBL/GenBank/DDBJ databases">
        <title>Novel species of the genus Ideonella isolated from streams.</title>
        <authorList>
            <person name="Lu H."/>
        </authorList>
    </citation>
    <scope>NUCLEOTIDE SEQUENCE [LARGE SCALE GENOMIC DNA]</scope>
    <source>
        <strain evidence="7 8">DXS22W</strain>
    </source>
</reference>
<keyword evidence="8" id="KW-1185">Reference proteome</keyword>
<evidence type="ECO:0000256" key="4">
    <source>
        <dbReference type="ARBA" id="ARBA00022989"/>
    </source>
</evidence>
<keyword evidence="3 6" id="KW-0812">Transmembrane</keyword>
<keyword evidence="4 6" id="KW-1133">Transmembrane helix</keyword>
<comment type="caution">
    <text evidence="7">The sequence shown here is derived from an EMBL/GenBank/DDBJ whole genome shotgun (WGS) entry which is preliminary data.</text>
</comment>
<dbReference type="PANTHER" id="PTHR23513:SF6">
    <property type="entry name" value="MAJOR FACILITATOR SUPERFAMILY ASSOCIATED DOMAIN-CONTAINING PROTEIN"/>
    <property type="match status" value="1"/>
</dbReference>
<feature type="transmembrane region" description="Helical" evidence="6">
    <location>
        <begin position="161"/>
        <end position="184"/>
    </location>
</feature>
<organism evidence="7 8">
    <name type="scientific">Pseudaquabacterium inlustre</name>
    <dbReference type="NCBI Taxonomy" id="2984192"/>
    <lineage>
        <taxon>Bacteria</taxon>
        <taxon>Pseudomonadati</taxon>
        <taxon>Pseudomonadota</taxon>
        <taxon>Betaproteobacteria</taxon>
        <taxon>Burkholderiales</taxon>
        <taxon>Sphaerotilaceae</taxon>
        <taxon>Pseudaquabacterium</taxon>
    </lineage>
</organism>
<feature type="transmembrane region" description="Helical" evidence="6">
    <location>
        <begin position="96"/>
        <end position="120"/>
    </location>
</feature>
<dbReference type="InterPro" id="IPR011701">
    <property type="entry name" value="MFS"/>
</dbReference>
<evidence type="ECO:0000256" key="5">
    <source>
        <dbReference type="ARBA" id="ARBA00023136"/>
    </source>
</evidence>
<feature type="transmembrane region" description="Helical" evidence="6">
    <location>
        <begin position="276"/>
        <end position="295"/>
    </location>
</feature>
<dbReference type="PANTHER" id="PTHR23513">
    <property type="entry name" value="INTEGRAL MEMBRANE EFFLUX PROTEIN-RELATED"/>
    <property type="match status" value="1"/>
</dbReference>
<feature type="transmembrane region" description="Helical" evidence="6">
    <location>
        <begin position="35"/>
        <end position="61"/>
    </location>
</feature>
<evidence type="ECO:0000256" key="1">
    <source>
        <dbReference type="ARBA" id="ARBA00004651"/>
    </source>
</evidence>
<dbReference type="CDD" id="cd06173">
    <property type="entry name" value="MFS_MefA_like"/>
    <property type="match status" value="1"/>
</dbReference>
<feature type="transmembrane region" description="Helical" evidence="6">
    <location>
        <begin position="126"/>
        <end position="149"/>
    </location>
</feature>
<feature type="transmembrane region" description="Helical" evidence="6">
    <location>
        <begin position="331"/>
        <end position="354"/>
    </location>
</feature>
<evidence type="ECO:0000256" key="2">
    <source>
        <dbReference type="ARBA" id="ARBA00022475"/>
    </source>
</evidence>
<dbReference type="SUPFAM" id="SSF103473">
    <property type="entry name" value="MFS general substrate transporter"/>
    <property type="match status" value="1"/>
</dbReference>
<feature type="transmembrane region" description="Helical" evidence="6">
    <location>
        <begin position="397"/>
        <end position="416"/>
    </location>
</feature>
<evidence type="ECO:0000256" key="3">
    <source>
        <dbReference type="ARBA" id="ARBA00022692"/>
    </source>
</evidence>
<keyword evidence="5 6" id="KW-0472">Membrane</keyword>
<accession>A0ABU9CDM0</accession>
<dbReference type="Pfam" id="PF07690">
    <property type="entry name" value="MFS_1"/>
    <property type="match status" value="2"/>
</dbReference>